<accession>A0A3S4GTJ3</accession>
<gene>
    <name evidence="2" type="ORF">NCTC7406_00832</name>
</gene>
<dbReference type="AlphaFoldDB" id="A0A3S4GTJ3"/>
<feature type="compositionally biased region" description="Low complexity" evidence="1">
    <location>
        <begin position="9"/>
        <end position="20"/>
    </location>
</feature>
<name>A0A3S4GTJ3_SALET</name>
<reference evidence="2 3" key="1">
    <citation type="submission" date="2018-12" db="EMBL/GenBank/DDBJ databases">
        <authorList>
            <consortium name="Pathogen Informatics"/>
        </authorList>
    </citation>
    <scope>NUCLEOTIDE SEQUENCE [LARGE SCALE GENOMIC DNA]</scope>
    <source>
        <strain evidence="2 3">NCTC7406</strain>
    </source>
</reference>
<evidence type="ECO:0000313" key="2">
    <source>
        <dbReference type="EMBL" id="VEA03374.1"/>
    </source>
</evidence>
<feature type="region of interest" description="Disordered" evidence="1">
    <location>
        <begin position="1"/>
        <end position="20"/>
    </location>
</feature>
<evidence type="ECO:0000313" key="3">
    <source>
        <dbReference type="Proteomes" id="UP000276345"/>
    </source>
</evidence>
<dbReference type="EMBL" id="LR134142">
    <property type="protein sequence ID" value="VEA03374.1"/>
    <property type="molecule type" value="Genomic_DNA"/>
</dbReference>
<organism evidence="2 3">
    <name type="scientific">Salmonella enterica subsp. enterica serovar Sanjuan</name>
    <dbReference type="NCBI Taxonomy" id="1160765"/>
    <lineage>
        <taxon>Bacteria</taxon>
        <taxon>Pseudomonadati</taxon>
        <taxon>Pseudomonadota</taxon>
        <taxon>Gammaproteobacteria</taxon>
        <taxon>Enterobacterales</taxon>
        <taxon>Enterobacteriaceae</taxon>
        <taxon>Salmonella</taxon>
    </lineage>
</organism>
<protein>
    <submittedName>
        <fullName evidence="2">Type VI secretion protein, EvpB/family</fullName>
    </submittedName>
</protein>
<evidence type="ECO:0000256" key="1">
    <source>
        <dbReference type="SAM" id="MobiDB-lite"/>
    </source>
</evidence>
<sequence>MSDIALQEAPGSASPAGSSSLLDNIMAQSRFQPESESYDIARQGVTAFISALLQNEAESVDILAVNAMIADIDDRTGARWI</sequence>
<dbReference type="Proteomes" id="UP000276345">
    <property type="component" value="Chromosome"/>
</dbReference>
<proteinExistence type="predicted"/>